<evidence type="ECO:0000256" key="1">
    <source>
        <dbReference type="SAM" id="MobiDB-lite"/>
    </source>
</evidence>
<dbReference type="InterPro" id="IPR005090">
    <property type="entry name" value="RepC_N"/>
</dbReference>
<feature type="domain" description="Plasmid replication protein C N-terminal" evidence="2">
    <location>
        <begin position="25"/>
        <end position="197"/>
    </location>
</feature>
<evidence type="ECO:0000313" key="5">
    <source>
        <dbReference type="Proteomes" id="UP000231658"/>
    </source>
</evidence>
<name>A0A1C3RL94_9PROT</name>
<evidence type="ECO:0000259" key="2">
    <source>
        <dbReference type="Pfam" id="PF03428"/>
    </source>
</evidence>
<gene>
    <name evidence="4" type="ORF">MTBPR1_80136</name>
</gene>
<sequence>MTLAVEQGLLSLDVAEVMRSAQSTRKTTSQRRLTESLVKDYRGLPDYQIKERWEVIEILRRVKKDIGLTDDLINHIEYIMKRIPVAEWEPGGCPVFYQSVINQAKDLQLTDRAIRYRENKLADLGFLAFYDSSNGRRYPIKINNHVVKAFGVSLVPLMMRVDELRREDYEYKQNLLHWKHCRQEIAAIRRRITNFIADCCENFEDLDEFIIEWSSRWKAVRPVRSSDSLKSLVGRLEVLRELEDEILSVIAACEGSGKTCEQEEAEAGKTCGLTQNISATPETDFRHIDTNTESDISKGYYSNPPEHSSGDNIEQCSPKGSQEGGLDVSKAHTAPVNASQGEACAQNRESKGKEWRPASDYGEYEHLSGAEYLTPAHIYEASCSDFRQAVDRVTNGAKADELSVNDIKLAAEYLQPFLNVSPYTWKNANQTIGRYGAAIGLMLACRPNVRIAGAYLNELISRQKKGELHLHKSVFGKLYRAKKERVQ</sequence>
<protein>
    <submittedName>
        <fullName evidence="4">Uncharacterized protein</fullName>
    </submittedName>
</protein>
<feature type="compositionally biased region" description="Polar residues" evidence="1">
    <location>
        <begin position="310"/>
        <end position="320"/>
    </location>
</feature>
<feature type="domain" description="Plasmid replication protein C C-terminal" evidence="3">
    <location>
        <begin position="403"/>
        <end position="478"/>
    </location>
</feature>
<feature type="region of interest" description="Disordered" evidence="1">
    <location>
        <begin position="293"/>
        <end position="357"/>
    </location>
</feature>
<dbReference type="STRING" id="1867952.MTBPR1_80136"/>
<evidence type="ECO:0000259" key="3">
    <source>
        <dbReference type="Pfam" id="PF11800"/>
    </source>
</evidence>
<dbReference type="InterPro" id="IPR021760">
    <property type="entry name" value="RepC_C"/>
</dbReference>
<dbReference type="Proteomes" id="UP000231658">
    <property type="component" value="Unassembled WGS sequence"/>
</dbReference>
<dbReference type="EMBL" id="FLYE01000047">
    <property type="protein sequence ID" value="SCA58082.1"/>
    <property type="molecule type" value="Genomic_DNA"/>
</dbReference>
<feature type="compositionally biased region" description="Basic and acidic residues" evidence="1">
    <location>
        <begin position="348"/>
        <end position="357"/>
    </location>
</feature>
<keyword evidence="5" id="KW-1185">Reference proteome</keyword>
<proteinExistence type="predicted"/>
<organism evidence="4 5">
    <name type="scientific">Candidatus Terasakiella magnetica</name>
    <dbReference type="NCBI Taxonomy" id="1867952"/>
    <lineage>
        <taxon>Bacteria</taxon>
        <taxon>Pseudomonadati</taxon>
        <taxon>Pseudomonadota</taxon>
        <taxon>Alphaproteobacteria</taxon>
        <taxon>Rhodospirillales</taxon>
        <taxon>Terasakiellaceae</taxon>
        <taxon>Terasakiella</taxon>
    </lineage>
</organism>
<accession>A0A1C3RL94</accession>
<dbReference type="Pfam" id="PF11800">
    <property type="entry name" value="RP-C_C"/>
    <property type="match status" value="1"/>
</dbReference>
<dbReference type="AlphaFoldDB" id="A0A1C3RL94"/>
<dbReference type="Pfam" id="PF03428">
    <property type="entry name" value="RP-C"/>
    <property type="match status" value="1"/>
</dbReference>
<evidence type="ECO:0000313" key="4">
    <source>
        <dbReference type="EMBL" id="SCA58082.1"/>
    </source>
</evidence>
<dbReference type="OrthoDB" id="7488837at2"/>
<reference evidence="4 5" key="1">
    <citation type="submission" date="2016-07" db="EMBL/GenBank/DDBJ databases">
        <authorList>
            <person name="Lefevre C.T."/>
        </authorList>
    </citation>
    <scope>NUCLEOTIDE SEQUENCE [LARGE SCALE GENOMIC DNA]</scope>
    <source>
        <strain evidence="4">PR1</strain>
    </source>
</reference>
<dbReference type="RefSeq" id="WP_069190077.1">
    <property type="nucleotide sequence ID" value="NZ_FLYE01000047.1"/>
</dbReference>